<dbReference type="InParanoid" id="K4AHY2"/>
<accession>K4AHY2</accession>
<evidence type="ECO:0000313" key="2">
    <source>
        <dbReference type="Proteomes" id="UP000004995"/>
    </source>
</evidence>
<dbReference type="HOGENOM" id="CLU_3054015_0_0_1"/>
<sequence length="54" mass="6185">MGISSYHWTAVFYKQGRTPCFLFLESSRRFLSLRNGKQSLTTTPLGKSRRSNAT</sequence>
<evidence type="ECO:0000313" key="1">
    <source>
        <dbReference type="EnsemblPlants" id="KQK91218"/>
    </source>
</evidence>
<protein>
    <submittedName>
        <fullName evidence="1">Uncharacterized protein</fullName>
    </submittedName>
</protein>
<dbReference type="EMBL" id="AGNK02006018">
    <property type="status" value="NOT_ANNOTATED_CDS"/>
    <property type="molecule type" value="Genomic_DNA"/>
</dbReference>
<dbReference type="Proteomes" id="UP000004995">
    <property type="component" value="Unassembled WGS sequence"/>
</dbReference>
<reference evidence="2" key="1">
    <citation type="journal article" date="2012" name="Nat. Biotechnol.">
        <title>Reference genome sequence of the model plant Setaria.</title>
        <authorList>
            <person name="Bennetzen J.L."/>
            <person name="Schmutz J."/>
            <person name="Wang H."/>
            <person name="Percifield R."/>
            <person name="Hawkins J."/>
            <person name="Pontaroli A.C."/>
            <person name="Estep M."/>
            <person name="Feng L."/>
            <person name="Vaughn J.N."/>
            <person name="Grimwood J."/>
            <person name="Jenkins J."/>
            <person name="Barry K."/>
            <person name="Lindquist E."/>
            <person name="Hellsten U."/>
            <person name="Deshpande S."/>
            <person name="Wang X."/>
            <person name="Wu X."/>
            <person name="Mitros T."/>
            <person name="Triplett J."/>
            <person name="Yang X."/>
            <person name="Ye C.Y."/>
            <person name="Mauro-Herrera M."/>
            <person name="Wang L."/>
            <person name="Li P."/>
            <person name="Sharma M."/>
            <person name="Sharma R."/>
            <person name="Ronald P.C."/>
            <person name="Panaud O."/>
            <person name="Kellogg E.A."/>
            <person name="Brutnell T.P."/>
            <person name="Doust A.N."/>
            <person name="Tuskan G.A."/>
            <person name="Rokhsar D."/>
            <person name="Devos K.M."/>
        </authorList>
    </citation>
    <scope>NUCLEOTIDE SEQUENCE [LARGE SCALE GENOMIC DNA]</scope>
    <source>
        <strain evidence="2">cv. Yugu1</strain>
    </source>
</reference>
<dbReference type="AlphaFoldDB" id="K4AHY2"/>
<dbReference type="Gramene" id="KQK91218">
    <property type="protein sequence ID" value="KQK91218"/>
    <property type="gene ID" value="SETIT_038489mg"/>
</dbReference>
<name>K4AHY2_SETIT</name>
<dbReference type="EnsemblPlants" id="KQK91218">
    <property type="protein sequence ID" value="KQK91218"/>
    <property type="gene ID" value="SETIT_038489mg"/>
</dbReference>
<proteinExistence type="predicted"/>
<organism evidence="1 2">
    <name type="scientific">Setaria italica</name>
    <name type="common">Foxtail millet</name>
    <name type="synonym">Panicum italicum</name>
    <dbReference type="NCBI Taxonomy" id="4555"/>
    <lineage>
        <taxon>Eukaryota</taxon>
        <taxon>Viridiplantae</taxon>
        <taxon>Streptophyta</taxon>
        <taxon>Embryophyta</taxon>
        <taxon>Tracheophyta</taxon>
        <taxon>Spermatophyta</taxon>
        <taxon>Magnoliopsida</taxon>
        <taxon>Liliopsida</taxon>
        <taxon>Poales</taxon>
        <taxon>Poaceae</taxon>
        <taxon>PACMAD clade</taxon>
        <taxon>Panicoideae</taxon>
        <taxon>Panicodae</taxon>
        <taxon>Paniceae</taxon>
        <taxon>Cenchrinae</taxon>
        <taxon>Setaria</taxon>
    </lineage>
</organism>
<keyword evidence="2" id="KW-1185">Reference proteome</keyword>
<reference evidence="1" key="2">
    <citation type="submission" date="2018-08" db="UniProtKB">
        <authorList>
            <consortium name="EnsemblPlants"/>
        </authorList>
    </citation>
    <scope>IDENTIFICATION</scope>
    <source>
        <strain evidence="1">Yugu1</strain>
    </source>
</reference>